<evidence type="ECO:0000313" key="1">
    <source>
        <dbReference type="EMBL" id="KRY35076.1"/>
    </source>
</evidence>
<reference evidence="1 2" key="1">
    <citation type="submission" date="2015-01" db="EMBL/GenBank/DDBJ databases">
        <title>Evolution of Trichinella species and genotypes.</title>
        <authorList>
            <person name="Korhonen P.K."/>
            <person name="Edoardo P."/>
            <person name="Giuseppe L.R."/>
            <person name="Gasser R.B."/>
        </authorList>
    </citation>
    <scope>NUCLEOTIDE SEQUENCE [LARGE SCALE GENOMIC DNA]</scope>
    <source>
        <strain evidence="1">ISS3</strain>
    </source>
</reference>
<dbReference type="Proteomes" id="UP000054776">
    <property type="component" value="Unassembled WGS sequence"/>
</dbReference>
<organism evidence="1 2">
    <name type="scientific">Trichinella spiralis</name>
    <name type="common">Trichina worm</name>
    <dbReference type="NCBI Taxonomy" id="6334"/>
    <lineage>
        <taxon>Eukaryota</taxon>
        <taxon>Metazoa</taxon>
        <taxon>Ecdysozoa</taxon>
        <taxon>Nematoda</taxon>
        <taxon>Enoplea</taxon>
        <taxon>Dorylaimia</taxon>
        <taxon>Trichinellida</taxon>
        <taxon>Trichinellidae</taxon>
        <taxon>Trichinella</taxon>
    </lineage>
</organism>
<sequence>MAELADEPVGETSPRAWQFIFHTRGSNSLSSRRLRVSELVGVSQYFTNALDVMHLFLYKSTASSTSM</sequence>
<dbReference type="InParanoid" id="A0A0V1BDA6"/>
<comment type="caution">
    <text evidence="1">The sequence shown here is derived from an EMBL/GenBank/DDBJ whole genome shotgun (WGS) entry which is preliminary data.</text>
</comment>
<proteinExistence type="predicted"/>
<dbReference type="OrthoDB" id="5809150at2759"/>
<name>A0A0V1BDA6_TRISP</name>
<keyword evidence="2" id="KW-1185">Reference proteome</keyword>
<gene>
    <name evidence="1" type="ORF">T01_4096</name>
</gene>
<accession>A0A0V1BDA6</accession>
<dbReference type="EMBL" id="JYDH01000058">
    <property type="protein sequence ID" value="KRY35076.1"/>
    <property type="molecule type" value="Genomic_DNA"/>
</dbReference>
<evidence type="ECO:0000313" key="2">
    <source>
        <dbReference type="Proteomes" id="UP000054776"/>
    </source>
</evidence>
<dbReference type="AlphaFoldDB" id="A0A0V1BDA6"/>
<protein>
    <submittedName>
        <fullName evidence="1">Uncharacterized protein</fullName>
    </submittedName>
</protein>